<keyword evidence="2" id="KW-1185">Reference proteome</keyword>
<dbReference type="RefSeq" id="WP_417924174.1">
    <property type="nucleotide sequence ID" value="NZ_JBHSFS010000022.1"/>
</dbReference>
<dbReference type="EMBL" id="JBHSFS010000022">
    <property type="protein sequence ID" value="MFC4517618.1"/>
    <property type="molecule type" value="Genomic_DNA"/>
</dbReference>
<organism evidence="1 2">
    <name type="scientific">Streptomyces ehimensis</name>
    <dbReference type="NCBI Taxonomy" id="68195"/>
    <lineage>
        <taxon>Bacteria</taxon>
        <taxon>Bacillati</taxon>
        <taxon>Actinomycetota</taxon>
        <taxon>Actinomycetes</taxon>
        <taxon>Kitasatosporales</taxon>
        <taxon>Streptomycetaceae</taxon>
        <taxon>Streptomyces</taxon>
    </lineage>
</organism>
<evidence type="ECO:0000313" key="1">
    <source>
        <dbReference type="EMBL" id="MFC4517618.1"/>
    </source>
</evidence>
<protein>
    <submittedName>
        <fullName evidence="1">Uncharacterized protein</fullName>
    </submittedName>
</protein>
<accession>A0ABV9BUP3</accession>
<gene>
    <name evidence="1" type="ORF">ACFPEN_32495</name>
</gene>
<comment type="caution">
    <text evidence="1">The sequence shown here is derived from an EMBL/GenBank/DDBJ whole genome shotgun (WGS) entry which is preliminary data.</text>
</comment>
<name>A0ABV9BUP3_9ACTN</name>
<evidence type="ECO:0000313" key="2">
    <source>
        <dbReference type="Proteomes" id="UP001595990"/>
    </source>
</evidence>
<reference evidence="2" key="1">
    <citation type="journal article" date="2019" name="Int. J. Syst. Evol. Microbiol.">
        <title>The Global Catalogue of Microorganisms (GCM) 10K type strain sequencing project: providing services to taxonomists for standard genome sequencing and annotation.</title>
        <authorList>
            <consortium name="The Broad Institute Genomics Platform"/>
            <consortium name="The Broad Institute Genome Sequencing Center for Infectious Disease"/>
            <person name="Wu L."/>
            <person name="Ma J."/>
        </authorList>
    </citation>
    <scope>NUCLEOTIDE SEQUENCE [LARGE SCALE GENOMIC DNA]</scope>
    <source>
        <strain evidence="2">CECT 8064</strain>
    </source>
</reference>
<proteinExistence type="predicted"/>
<dbReference type="Proteomes" id="UP001595990">
    <property type="component" value="Unassembled WGS sequence"/>
</dbReference>
<sequence length="161" mass="17425">MSDMVNDGNTSFVLPRGATGFFWPKEGPLPETDLRAFRAALYAAARVAGGMVGEVEEQAYPRTFHTATVVGSAGESIVLCHAHHPWIAFAQARRDGYGEEFLAPPPWAQVFTDACFVVLSGEQLATPLCEVDTSVLGPGEWREVRCHGITTLGGVLFNAWD</sequence>